<name>A0AB33K6V5_9ACTN</name>
<proteinExistence type="predicted"/>
<dbReference type="AlphaFoldDB" id="A0AB33K6V5"/>
<protein>
    <recommendedName>
        <fullName evidence="2">Transposase</fullName>
    </recommendedName>
</protein>
<evidence type="ECO:0008006" key="2">
    <source>
        <dbReference type="Google" id="ProtNLM"/>
    </source>
</evidence>
<gene>
    <name evidence="1" type="ORF">KCMC57_63080</name>
</gene>
<dbReference type="InterPro" id="IPR027417">
    <property type="entry name" value="P-loop_NTPase"/>
</dbReference>
<dbReference type="RefSeq" id="WP_407992309.1">
    <property type="nucleotide sequence ID" value="NZ_AP035881.2"/>
</dbReference>
<evidence type="ECO:0000313" key="1">
    <source>
        <dbReference type="EMBL" id="BFP49940.1"/>
    </source>
</evidence>
<accession>A0AB33K6V5</accession>
<dbReference type="Gene3D" id="3.40.50.300">
    <property type="entry name" value="P-loop containing nucleotide triphosphate hydrolases"/>
    <property type="match status" value="1"/>
</dbReference>
<organism evidence="1">
    <name type="scientific">Kitasatospora sp. CMC57</name>
    <dbReference type="NCBI Taxonomy" id="3231513"/>
    <lineage>
        <taxon>Bacteria</taxon>
        <taxon>Bacillati</taxon>
        <taxon>Actinomycetota</taxon>
        <taxon>Actinomycetes</taxon>
        <taxon>Kitasatosporales</taxon>
        <taxon>Streptomycetaceae</taxon>
        <taxon>Kitasatospora</taxon>
    </lineage>
</organism>
<reference evidence="1" key="1">
    <citation type="submission" date="2024-07" db="EMBL/GenBank/DDBJ databases">
        <title>Complete genome sequences of cellulolytic bacteria, Kitasatospora sp. CMC57 and Streptomyces sp. CMC78, isolated from Japanese agricultural soil.</title>
        <authorList>
            <person name="Hashimoto T."/>
            <person name="Ito M."/>
            <person name="Iwamoto M."/>
            <person name="Fukahori D."/>
            <person name="Shoda T."/>
            <person name="Sakoda M."/>
            <person name="Morohoshi T."/>
            <person name="Mitsuboshi M."/>
            <person name="Nishizawa T."/>
        </authorList>
    </citation>
    <scope>NUCLEOTIDE SEQUENCE</scope>
    <source>
        <strain evidence="1">CMC57</strain>
    </source>
</reference>
<dbReference type="EMBL" id="AP035881">
    <property type="protein sequence ID" value="BFP49940.1"/>
    <property type="molecule type" value="Genomic_DNA"/>
</dbReference>
<sequence length="68" mass="7904">MVEVGRDAADLDPAEYEQLKSAIEQELWGELIRLMDAKLPVVIDYSFWSRAARDRYKAVIESRGCRWS</sequence>